<dbReference type="HOGENOM" id="CLU_004870_0_0_10"/>
<keyword evidence="1 2" id="KW-0732">Signal</keyword>
<dbReference type="NCBIfam" id="TIGR04183">
    <property type="entry name" value="Por_Secre_tail"/>
    <property type="match status" value="1"/>
</dbReference>
<dbReference type="SUPFAM" id="SSF52129">
    <property type="entry name" value="Caspase-like"/>
    <property type="match status" value="1"/>
</dbReference>
<dbReference type="Gene3D" id="3.40.50.1460">
    <property type="match status" value="1"/>
</dbReference>
<sequence length="1279" mass="143339">MKISLFFTFLLFTVVVTAQSKQFSIVWEDEKAVATSRSSFTVPGFETKNFEFDDVLKTIHYSTQWKESGYISQNSVSLSNVSYQTINKTLLSNLDTSKIPTNHNPELKISYARGIGYATLRLSPIIKDKNTYKRLTSFTVNYTNNPSLQRATNNTQSQAVTNSVLASGNIYKFYVEKDGVHQLTRSFLQDLGMNVNNIDPRRLKIYGHGGRALPLLVSENEHFDPPQVSIQVIGEEDGSFDNNDSVLFYAESINGFVEENNSNINPYAERAYYYITADGDLGNRIFPFTQPTGTPDVTFTTFDDYKFVEEDRFSPVLVGRRWFGDRFDVENDRTYEFNFPNIVNSEQMLVKVYAAAASESSTTLNVNINGEDVDNLFFGAIAGTSLGSANQFVGNVDATSDNVSVNLNYNNNGNPASRGYLDYISIEARRELIADNIQFKFKNRDAISASGIGEYIIQNSQNISQVWDITNAQQVTSIANTTNANTLSFKTTLGEERNYVAISPTDYYTPLRESQSQVINQNLKGTIFNSNTANFEDVDYLMLVDNTLISEANRLAQYRRDRDGLNVKVVQLQTIYNEFSSGQQDISAIRNFVKYVYDNASSPASRLKYVCLFGEGSVDYKDRLQNNNLIIPTYQRLRSFSLLSSFASDDYFGMIDPNEGTFQNFDKLDIAIGRILADTPQLARTLVDKIIDYESKVSYGRWRNNFLLISDDVDVEFEYEGIEVQLDALGDEIGQNKPSLNVYKIHSDAFQQESTAGGNRYPDVNEAITNAIERGATVTNYFGHGGEDGLANEFIVTQPGINNWANTNRYTMFVTVTCEFTKFDNPLRIAAGELTLQNPIGGSVAMITTTREITVVNGVDFNAILAPFLFDYDGNDDSVAEALRKTKNEINNNGKRVVFYLGDPAMKLSNPKPNVRLTHINDTPISQPTDTLKALSYVKMRGQVTTPSGGLLNNYTGNLEVTIFDKRIQRTTLGNDNVRDDDGQLLLLDFTTLGNTIFRGQASVTNGEFEFDFIVPQDIGIPVGNGRISFYAEKEGELDDQSGFNEQILVGGINENAPEDNEPPIINLFMNDESFVSGDITNSSPFILAKLEDLNGINTASGIGHDITAVLDGEEIDPIILNDYYEAEVDDYSKGEVVYRLRGLEEGLHTLTFTAWDTYNNKSTADIQFIVTGDDELAITRVLNYPNPFTNYTEFWFKHNRPFEPLEVQVQVMTVSGKVVWTTNQIVNTGVSELSRDITWDGRDDFGDRIGKGVYIYKLSVKSTVTNKSFSKFEKLVIL</sequence>
<gene>
    <name evidence="4" type="ordered locus">CA2559_05470</name>
</gene>
<evidence type="ECO:0000256" key="2">
    <source>
        <dbReference type="SAM" id="SignalP"/>
    </source>
</evidence>
<protein>
    <recommendedName>
        <fullName evidence="3">Gingipain domain-containing protein</fullName>
    </recommendedName>
</protein>
<evidence type="ECO:0000313" key="5">
    <source>
        <dbReference type="Proteomes" id="UP000002297"/>
    </source>
</evidence>
<dbReference type="STRING" id="216432.CA2559_05470"/>
<dbReference type="EMBL" id="CP002046">
    <property type="protein sequence ID" value="EAP88183.1"/>
    <property type="molecule type" value="Genomic_DNA"/>
</dbReference>
<dbReference type="eggNOG" id="COG1572">
    <property type="taxonomic scope" value="Bacteria"/>
</dbReference>
<dbReference type="GO" id="GO:0006508">
    <property type="term" value="P:proteolysis"/>
    <property type="evidence" value="ECO:0007669"/>
    <property type="project" value="InterPro"/>
</dbReference>
<dbReference type="InterPro" id="IPR029031">
    <property type="entry name" value="Gingipain_N_sf"/>
</dbReference>
<dbReference type="InterPro" id="IPR029030">
    <property type="entry name" value="Caspase-like_dom_sf"/>
</dbReference>
<dbReference type="Gene3D" id="3.40.50.10390">
    <property type="entry name" value="Gingipain r, domain 1"/>
    <property type="match status" value="1"/>
</dbReference>
<dbReference type="GeneID" id="89452883"/>
<keyword evidence="5" id="KW-1185">Reference proteome</keyword>
<dbReference type="InterPro" id="IPR026444">
    <property type="entry name" value="Secre_tail"/>
</dbReference>
<proteinExistence type="predicted"/>
<dbReference type="GO" id="GO:0008234">
    <property type="term" value="F:cysteine-type peptidase activity"/>
    <property type="evidence" value="ECO:0007669"/>
    <property type="project" value="InterPro"/>
</dbReference>
<dbReference type="Proteomes" id="UP000002297">
    <property type="component" value="Chromosome"/>
</dbReference>
<dbReference type="RefSeq" id="WP_013186858.1">
    <property type="nucleotide sequence ID" value="NC_014230.1"/>
</dbReference>
<organism evidence="4 5">
    <name type="scientific">Croceibacter atlanticus (strain ATCC BAA-628 / JCM 21780 / CIP 108009 / IAM 15332 / KCTC 12090 / HTCC2559)</name>
    <dbReference type="NCBI Taxonomy" id="216432"/>
    <lineage>
        <taxon>Bacteria</taxon>
        <taxon>Pseudomonadati</taxon>
        <taxon>Bacteroidota</taxon>
        <taxon>Flavobacteriia</taxon>
        <taxon>Flavobacteriales</taxon>
        <taxon>Flavobacteriaceae</taxon>
        <taxon>Croceibacter</taxon>
    </lineage>
</organism>
<dbReference type="NCBIfam" id="NF033707">
    <property type="entry name" value="T9SS_sortase"/>
    <property type="match status" value="1"/>
</dbReference>
<dbReference type="CDD" id="cd02258">
    <property type="entry name" value="Peptidase_C25_N"/>
    <property type="match status" value="1"/>
</dbReference>
<dbReference type="AlphaFoldDB" id="A3U7G6"/>
<dbReference type="KEGG" id="cat:CA2559_05470"/>
<feature type="chain" id="PRO_5002659892" description="Gingipain domain-containing protein" evidence="2">
    <location>
        <begin position="19"/>
        <end position="1279"/>
    </location>
</feature>
<dbReference type="Pfam" id="PF01364">
    <property type="entry name" value="Peptidase_C25"/>
    <property type="match status" value="1"/>
</dbReference>
<dbReference type="InterPro" id="IPR001769">
    <property type="entry name" value="Gingipain"/>
</dbReference>
<feature type="signal peptide" evidence="2">
    <location>
        <begin position="1"/>
        <end position="18"/>
    </location>
</feature>
<evidence type="ECO:0000256" key="1">
    <source>
        <dbReference type="ARBA" id="ARBA00022729"/>
    </source>
</evidence>
<dbReference type="Gene3D" id="2.60.40.4070">
    <property type="match status" value="1"/>
</dbReference>
<accession>A3U7G6</accession>
<evidence type="ECO:0000259" key="3">
    <source>
        <dbReference type="Pfam" id="PF01364"/>
    </source>
</evidence>
<evidence type="ECO:0000313" key="4">
    <source>
        <dbReference type="EMBL" id="EAP88183.1"/>
    </source>
</evidence>
<dbReference type="OrthoDB" id="9809780at2"/>
<name>A3U7G6_CROAH</name>
<reference evidence="4 5" key="1">
    <citation type="journal article" date="2010" name="J. Bacteriol.">
        <title>The complete genome sequence of Croceibacter atlanticus HTCC2559T.</title>
        <authorList>
            <person name="Oh H.M."/>
            <person name="Kang I."/>
            <person name="Ferriera S."/>
            <person name="Giovannoni S.J."/>
            <person name="Cho J.C."/>
        </authorList>
    </citation>
    <scope>NUCLEOTIDE SEQUENCE [LARGE SCALE GENOMIC DNA]</scope>
    <source>
        <strain evidence="5">ATCC BAA-628 / HTCC2559 / KCTC 12090</strain>
    </source>
</reference>
<feature type="domain" description="Gingipain" evidence="3">
    <location>
        <begin position="540"/>
        <end position="908"/>
    </location>
</feature>